<reference evidence="4 5" key="1">
    <citation type="submission" date="2023-06" db="EMBL/GenBank/DDBJ databases">
        <authorList>
            <person name="Oyuntsetseg B."/>
            <person name="Kim S.B."/>
        </authorList>
    </citation>
    <scope>NUCLEOTIDE SEQUENCE [LARGE SCALE GENOMIC DNA]</scope>
    <source>
        <strain evidence="4 5">4-36</strain>
    </source>
</reference>
<organism evidence="4 5">
    <name type="scientific">Amycolatopsis mongoliensis</name>
    <dbReference type="NCBI Taxonomy" id="715475"/>
    <lineage>
        <taxon>Bacteria</taxon>
        <taxon>Bacillati</taxon>
        <taxon>Actinomycetota</taxon>
        <taxon>Actinomycetes</taxon>
        <taxon>Pseudonocardiales</taxon>
        <taxon>Pseudonocardiaceae</taxon>
        <taxon>Amycolatopsis</taxon>
    </lineage>
</organism>
<dbReference type="RefSeq" id="WP_285995106.1">
    <property type="nucleotide sequence ID" value="NZ_CP127295.1"/>
</dbReference>
<proteinExistence type="predicted"/>
<dbReference type="GO" id="GO:0044550">
    <property type="term" value="P:secondary metabolite biosynthetic process"/>
    <property type="evidence" value="ECO:0007669"/>
    <property type="project" value="TreeGrafter"/>
</dbReference>
<evidence type="ECO:0000313" key="5">
    <source>
        <dbReference type="Proteomes" id="UP001239397"/>
    </source>
</evidence>
<dbReference type="PANTHER" id="PTHR34069">
    <property type="entry name" value="3-OXOACYL-[ACYL-CARRIER-PROTEIN] SYNTHASE 3"/>
    <property type="match status" value="1"/>
</dbReference>
<evidence type="ECO:0000313" key="4">
    <source>
        <dbReference type="EMBL" id="WIX98622.1"/>
    </source>
</evidence>
<dbReference type="Proteomes" id="UP001239397">
    <property type="component" value="Chromosome"/>
</dbReference>
<dbReference type="InterPro" id="IPR013747">
    <property type="entry name" value="ACP_syn_III_C"/>
</dbReference>
<evidence type="ECO:0000256" key="2">
    <source>
        <dbReference type="ARBA" id="ARBA00023315"/>
    </source>
</evidence>
<gene>
    <name evidence="4" type="ORF">QRX60_31730</name>
</gene>
<dbReference type="AlphaFoldDB" id="A0A9Y2NGF4"/>
<dbReference type="KEGG" id="amog:QRX60_31730"/>
<feature type="domain" description="Beta-ketoacyl-[acyl-carrier-protein] synthase III C-terminal" evidence="3">
    <location>
        <begin position="249"/>
        <end position="339"/>
    </location>
</feature>
<keyword evidence="2" id="KW-0012">Acyltransferase</keyword>
<dbReference type="InterPro" id="IPR016039">
    <property type="entry name" value="Thiolase-like"/>
</dbReference>
<evidence type="ECO:0000256" key="1">
    <source>
        <dbReference type="ARBA" id="ARBA00022679"/>
    </source>
</evidence>
<accession>A0A9Y2NGF4</accession>
<dbReference type="GO" id="GO:0016746">
    <property type="term" value="F:acyltransferase activity"/>
    <property type="evidence" value="ECO:0007669"/>
    <property type="project" value="UniProtKB-KW"/>
</dbReference>
<sequence>MRVDDLHLTGIGSDVGALTPVAVPLAAGEFTAVDADRTGQLSTAVSPLPGPELAVRAGREALRQSELTTGEPAWPTLCLHAGIYHPGIDFWHAASYVRDQLGLGAGPGLTLELGAMSNSLVASLDIAASVLRGRPDHDDALITAGDRFGAPGFPHWSTDTGIVYGDAGSAVVLSRRPGLARIRAIASYTDPSLEGLQRGDEPFRTASVAAHRSLDIRRRKRQWLGRHGGPAHVDTRNADAVTTVVKTALADAGLDLPGIAKICAPHYGRRLVHTQILRPLGVPEHRTMTELGLRVGHLGASDQIVALDHLLRTGEAGPGEHVLLLGIGVGMTWTAVVLQLGPACR</sequence>
<keyword evidence="1" id="KW-0808">Transferase</keyword>
<dbReference type="PANTHER" id="PTHR34069:SF2">
    <property type="entry name" value="BETA-KETOACYL-[ACYL-CARRIER-PROTEIN] SYNTHASE III"/>
    <property type="match status" value="1"/>
</dbReference>
<dbReference type="Gene3D" id="3.40.47.10">
    <property type="match status" value="2"/>
</dbReference>
<dbReference type="EMBL" id="CP127295">
    <property type="protein sequence ID" value="WIX98622.1"/>
    <property type="molecule type" value="Genomic_DNA"/>
</dbReference>
<dbReference type="SUPFAM" id="SSF53901">
    <property type="entry name" value="Thiolase-like"/>
    <property type="match status" value="2"/>
</dbReference>
<protein>
    <submittedName>
        <fullName evidence="4">Ketoacyl-ACP synthase III family protein</fullName>
    </submittedName>
</protein>
<evidence type="ECO:0000259" key="3">
    <source>
        <dbReference type="Pfam" id="PF08541"/>
    </source>
</evidence>
<name>A0A9Y2NGF4_9PSEU</name>
<keyword evidence="5" id="KW-1185">Reference proteome</keyword>
<dbReference type="CDD" id="cd00827">
    <property type="entry name" value="init_cond_enzymes"/>
    <property type="match status" value="1"/>
</dbReference>
<dbReference type="Pfam" id="PF08541">
    <property type="entry name" value="ACP_syn_III_C"/>
    <property type="match status" value="1"/>
</dbReference>